<dbReference type="Proteomes" id="UP000748025">
    <property type="component" value="Unassembled WGS sequence"/>
</dbReference>
<protein>
    <recommendedName>
        <fullName evidence="3">HPP transmembrane region domain-containing protein</fullName>
    </recommendedName>
</protein>
<feature type="region of interest" description="Disordered" evidence="1">
    <location>
        <begin position="136"/>
        <end position="222"/>
    </location>
</feature>
<dbReference type="PANTHER" id="PTHR33741">
    <property type="entry name" value="TRANSMEMBRANE PROTEIN DDB_G0269096-RELATED"/>
    <property type="match status" value="1"/>
</dbReference>
<keyword evidence="2" id="KW-1133">Transmembrane helix</keyword>
<gene>
    <name evidence="4" type="ORF">E4U43_004367</name>
</gene>
<dbReference type="Pfam" id="PF04982">
    <property type="entry name" value="TM_HPP"/>
    <property type="match status" value="1"/>
</dbReference>
<dbReference type="InterPro" id="IPR007065">
    <property type="entry name" value="HPP"/>
</dbReference>
<proteinExistence type="predicted"/>
<name>A0A9P7N684_9HYPO</name>
<sequence>MFYTNQGAAAVLEFYTIEAPLAQPRNAIVGQFISALTGVAVAKLFQLSDQFPSLQWVGGALACALSTVLMGLTKTVHPPAGATALLAVVDARLVQIGWFLLPVIMLGCALMLAVALLVNNIERRFPVYWWTPDECGRRGRGGDGTTGPILTRRPSDELQRRASMLDEEKRVGDSDEHRPGGTDASRKSTLGGSNDGGDDDDDGDEQGSSPRKAGSEGDRDATAQASRLANFTTTHLHLGEIVIRRGEVVVPQHMFLTQEEEQLLETMSLRL</sequence>
<evidence type="ECO:0000313" key="5">
    <source>
        <dbReference type="Proteomes" id="UP000748025"/>
    </source>
</evidence>
<evidence type="ECO:0000259" key="3">
    <source>
        <dbReference type="Pfam" id="PF04982"/>
    </source>
</evidence>
<evidence type="ECO:0000256" key="2">
    <source>
        <dbReference type="SAM" id="Phobius"/>
    </source>
</evidence>
<feature type="compositionally biased region" description="Acidic residues" evidence="1">
    <location>
        <begin position="196"/>
        <end position="205"/>
    </location>
</feature>
<keyword evidence="2" id="KW-0812">Transmembrane</keyword>
<dbReference type="InterPro" id="IPR058581">
    <property type="entry name" value="TM_HPP"/>
</dbReference>
<keyword evidence="2" id="KW-0472">Membrane</keyword>
<dbReference type="EMBL" id="SRPW01002845">
    <property type="protein sequence ID" value="KAG5990098.1"/>
    <property type="molecule type" value="Genomic_DNA"/>
</dbReference>
<feature type="domain" description="HPP transmembrane region" evidence="3">
    <location>
        <begin position="6"/>
        <end position="126"/>
    </location>
</feature>
<keyword evidence="5" id="KW-1185">Reference proteome</keyword>
<feature type="compositionally biased region" description="Basic and acidic residues" evidence="1">
    <location>
        <begin position="153"/>
        <end position="186"/>
    </location>
</feature>
<evidence type="ECO:0000313" key="4">
    <source>
        <dbReference type="EMBL" id="KAG5990098.1"/>
    </source>
</evidence>
<feature type="transmembrane region" description="Helical" evidence="2">
    <location>
        <begin position="96"/>
        <end position="118"/>
    </location>
</feature>
<reference evidence="4" key="1">
    <citation type="journal article" date="2020" name="bioRxiv">
        <title>Whole genome comparisons of ergot fungi reveals the divergence and evolution of species within the genus Claviceps are the result of varying mechanisms driving genome evolution and host range expansion.</title>
        <authorList>
            <person name="Wyka S.A."/>
            <person name="Mondo S.J."/>
            <person name="Liu M."/>
            <person name="Dettman J."/>
            <person name="Nalam V."/>
            <person name="Broders K.D."/>
        </authorList>
    </citation>
    <scope>NUCLEOTIDE SEQUENCE</scope>
    <source>
        <strain evidence="4">CCC 602</strain>
    </source>
</reference>
<feature type="transmembrane region" description="Helical" evidence="2">
    <location>
        <begin position="57"/>
        <end position="76"/>
    </location>
</feature>
<dbReference type="AlphaFoldDB" id="A0A9P7N684"/>
<accession>A0A9P7N684</accession>
<comment type="caution">
    <text evidence="4">The sequence shown here is derived from an EMBL/GenBank/DDBJ whole genome shotgun (WGS) entry which is preliminary data.</text>
</comment>
<dbReference type="OrthoDB" id="2016548at2759"/>
<evidence type="ECO:0000256" key="1">
    <source>
        <dbReference type="SAM" id="MobiDB-lite"/>
    </source>
</evidence>
<dbReference type="PANTHER" id="PTHR33741:SF5">
    <property type="entry name" value="TRANSMEMBRANE PROTEIN DDB_G0269096-RELATED"/>
    <property type="match status" value="1"/>
</dbReference>
<organism evidence="4 5">
    <name type="scientific">Claviceps pusilla</name>
    <dbReference type="NCBI Taxonomy" id="123648"/>
    <lineage>
        <taxon>Eukaryota</taxon>
        <taxon>Fungi</taxon>
        <taxon>Dikarya</taxon>
        <taxon>Ascomycota</taxon>
        <taxon>Pezizomycotina</taxon>
        <taxon>Sordariomycetes</taxon>
        <taxon>Hypocreomycetidae</taxon>
        <taxon>Hypocreales</taxon>
        <taxon>Clavicipitaceae</taxon>
        <taxon>Claviceps</taxon>
    </lineage>
</organism>